<accession>A0A0F8XIN2</accession>
<sequence length="218" mass="23666">MGFLQNGPDGLASYPAVNSFSAISVEGGIDSKDAVTTYSAILGLFNVYNQSLSSEGGRRVIIPRKLELNVRQTTNTGATDFRLHFYRDNKNRWASAGTQLTPYALSNSDRSGFEHIGSDAQIYAGALTLASAGTLERVLWQTYAANVILLKGDKITVIWGSDTEIPVAPDPEFFIVHVPPMPIGPGQNLSIHELAAGPQSADPKFQFNFWFDEVDTPA</sequence>
<protein>
    <submittedName>
        <fullName evidence="1">Uncharacterized protein</fullName>
    </submittedName>
</protein>
<name>A0A0F8XIN2_9ZZZZ</name>
<comment type="caution">
    <text evidence="1">The sequence shown here is derived from an EMBL/GenBank/DDBJ whole genome shotgun (WGS) entry which is preliminary data.</text>
</comment>
<organism evidence="1">
    <name type="scientific">marine sediment metagenome</name>
    <dbReference type="NCBI Taxonomy" id="412755"/>
    <lineage>
        <taxon>unclassified sequences</taxon>
        <taxon>metagenomes</taxon>
        <taxon>ecological metagenomes</taxon>
    </lineage>
</organism>
<dbReference type="AlphaFoldDB" id="A0A0F8XIN2"/>
<proteinExistence type="predicted"/>
<reference evidence="1" key="1">
    <citation type="journal article" date="2015" name="Nature">
        <title>Complex archaea that bridge the gap between prokaryotes and eukaryotes.</title>
        <authorList>
            <person name="Spang A."/>
            <person name="Saw J.H."/>
            <person name="Jorgensen S.L."/>
            <person name="Zaremba-Niedzwiedzka K."/>
            <person name="Martijn J."/>
            <person name="Lind A.E."/>
            <person name="van Eijk R."/>
            <person name="Schleper C."/>
            <person name="Guy L."/>
            <person name="Ettema T.J."/>
        </authorList>
    </citation>
    <scope>NUCLEOTIDE SEQUENCE</scope>
</reference>
<gene>
    <name evidence="1" type="ORF">LCGC14_3019440</name>
</gene>
<dbReference type="EMBL" id="LAZR01062726">
    <property type="protein sequence ID" value="KKK60930.1"/>
    <property type="molecule type" value="Genomic_DNA"/>
</dbReference>
<evidence type="ECO:0000313" key="1">
    <source>
        <dbReference type="EMBL" id="KKK60930.1"/>
    </source>
</evidence>